<gene>
    <name evidence="1" type="ORF">SAMN05421762_2883</name>
</gene>
<dbReference type="STRING" id="517719.SAMN05421762_2883"/>
<proteinExistence type="predicted"/>
<evidence type="ECO:0000313" key="1">
    <source>
        <dbReference type="EMBL" id="SFC94965.1"/>
    </source>
</evidence>
<accession>A0A1I1NBW8</accession>
<keyword evidence="2" id="KW-1185">Reference proteome</keyword>
<dbReference type="OrthoDB" id="7827308at2"/>
<dbReference type="RefSeq" id="WP_093446653.1">
    <property type="nucleotide sequence ID" value="NZ_FNZG01000001.1"/>
</dbReference>
<name>A0A1I1NBW8_9RHOB</name>
<dbReference type="Proteomes" id="UP000231644">
    <property type="component" value="Unassembled WGS sequence"/>
</dbReference>
<sequence length="215" mass="23744">MIETPQPETIETFFTREDGSFHFARWGRPIVPVVFGTDESSLPPLKGAFEAVTAMIGHKMAETDPELGTNLMVFFLQDWEELAALPDLDQMIPGLGALVPRLIAGKATQYRIFRFDDHGAIRASFVFIRMRGAQAQLPAEEIGLELMVKALLDWGPSAFAARTPLVRGRDGVARVNPVFADVIRAAYDPVLPPAARDGSHALRLFARMQRDQAQG</sequence>
<dbReference type="AlphaFoldDB" id="A0A1I1NBW8"/>
<organism evidence="1 2">
    <name type="scientific">Pseudooceanicola nitratireducens</name>
    <dbReference type="NCBI Taxonomy" id="517719"/>
    <lineage>
        <taxon>Bacteria</taxon>
        <taxon>Pseudomonadati</taxon>
        <taxon>Pseudomonadota</taxon>
        <taxon>Alphaproteobacteria</taxon>
        <taxon>Rhodobacterales</taxon>
        <taxon>Paracoccaceae</taxon>
        <taxon>Pseudooceanicola</taxon>
    </lineage>
</organism>
<reference evidence="1 2" key="1">
    <citation type="submission" date="2016-10" db="EMBL/GenBank/DDBJ databases">
        <authorList>
            <person name="de Groot N.N."/>
        </authorList>
    </citation>
    <scope>NUCLEOTIDE SEQUENCE [LARGE SCALE GENOMIC DNA]</scope>
    <source>
        <strain evidence="1 2">DSM 29619</strain>
    </source>
</reference>
<protein>
    <submittedName>
        <fullName evidence="1">Uncharacterized protein</fullName>
    </submittedName>
</protein>
<evidence type="ECO:0000313" key="2">
    <source>
        <dbReference type="Proteomes" id="UP000231644"/>
    </source>
</evidence>
<dbReference type="EMBL" id="FOLX01000001">
    <property type="protein sequence ID" value="SFC94965.1"/>
    <property type="molecule type" value="Genomic_DNA"/>
</dbReference>